<name>A0A367YHJ7_9ASCO</name>
<keyword evidence="3" id="KW-0653">Protein transport</keyword>
<dbReference type="STRING" id="5486.A0A367YHJ7"/>
<dbReference type="AlphaFoldDB" id="A0A367YHJ7"/>
<evidence type="ECO:0000256" key="1">
    <source>
        <dbReference type="ARBA" id="ARBA00009674"/>
    </source>
</evidence>
<dbReference type="GO" id="GO:0005198">
    <property type="term" value="F:structural molecule activity"/>
    <property type="evidence" value="ECO:0007669"/>
    <property type="project" value="TreeGrafter"/>
</dbReference>
<dbReference type="InterPro" id="IPR036390">
    <property type="entry name" value="WH_DNA-bd_sf"/>
</dbReference>
<keyword evidence="5" id="KW-1185">Reference proteome</keyword>
<gene>
    <name evidence="4" type="primary">vps25</name>
    <name evidence="4" type="ORF">Cantr_00791</name>
</gene>
<dbReference type="Gene3D" id="1.10.10.10">
    <property type="entry name" value="Winged helix-like DNA-binding domain superfamily/Winged helix DNA-binding domain"/>
    <property type="match status" value="1"/>
</dbReference>
<dbReference type="EMBL" id="QLNQ01000021">
    <property type="protein sequence ID" value="RCK65160.1"/>
    <property type="molecule type" value="Genomic_DNA"/>
</dbReference>
<dbReference type="Gene3D" id="1.10.10.570">
    <property type="entry name" value="Winged helix' DNA-binding domain. Chain C. Domain 1"/>
    <property type="match status" value="1"/>
</dbReference>
<dbReference type="InterPro" id="IPR008570">
    <property type="entry name" value="ESCRT-II_cplx_Vps25-sub"/>
</dbReference>
<comment type="caution">
    <text evidence="4">The sequence shown here is derived from an EMBL/GenBank/DDBJ whole genome shotgun (WGS) entry which is preliminary data.</text>
</comment>
<organism evidence="4 5">
    <name type="scientific">Candida viswanathii</name>
    <dbReference type="NCBI Taxonomy" id="5486"/>
    <lineage>
        <taxon>Eukaryota</taxon>
        <taxon>Fungi</taxon>
        <taxon>Dikarya</taxon>
        <taxon>Ascomycota</taxon>
        <taxon>Saccharomycotina</taxon>
        <taxon>Pichiomycetes</taxon>
        <taxon>Debaryomycetaceae</taxon>
        <taxon>Candida/Lodderomyces clade</taxon>
        <taxon>Candida</taxon>
    </lineage>
</organism>
<dbReference type="GO" id="GO:0042803">
    <property type="term" value="F:protein homodimerization activity"/>
    <property type="evidence" value="ECO:0007669"/>
    <property type="project" value="TreeGrafter"/>
</dbReference>
<reference evidence="4 5" key="1">
    <citation type="submission" date="2018-06" db="EMBL/GenBank/DDBJ databases">
        <title>Whole genome sequencing of Candida tropicalis (genome annotated by CSBL at Korea University).</title>
        <authorList>
            <person name="Ahn J."/>
        </authorList>
    </citation>
    <scope>NUCLEOTIDE SEQUENCE [LARGE SCALE GENOMIC DNA]</scope>
    <source>
        <strain evidence="4 5">ATCC 20962</strain>
    </source>
</reference>
<evidence type="ECO:0000313" key="4">
    <source>
        <dbReference type="EMBL" id="RCK65160.1"/>
    </source>
</evidence>
<evidence type="ECO:0000256" key="2">
    <source>
        <dbReference type="ARBA" id="ARBA00022448"/>
    </source>
</evidence>
<dbReference type="Pfam" id="PF05871">
    <property type="entry name" value="ESCRT-II"/>
    <property type="match status" value="1"/>
</dbReference>
<sequence length="206" mass="23430">MTDTTTPALPPFEFPKIYSFPPLYTEQPNTTIQSQQLDSWTSIILQYCQYYKITSLTLDLVPKHLQYTHLSLSELPSLFVNKAINRQVGPEFQKKIIAHLLHLNKAVFVNPKKPQFGIFVLWKSLVEWGNELYSYVDELGQKGTVLTIYELTKSDDEDGGGIGVPDSLVNLDEAFLIRIIRDYLIKQGKAQLLIDENNEIGGVKIV</sequence>
<dbReference type="PANTHER" id="PTHR13149">
    <property type="entry name" value="VACUOLAR PROTEIN SORTING-ASSOCIATED PROTEIN VPS25"/>
    <property type="match status" value="1"/>
</dbReference>
<dbReference type="PANTHER" id="PTHR13149:SF0">
    <property type="entry name" value="VACUOLAR PROTEIN-SORTING-ASSOCIATED PROTEIN 25"/>
    <property type="match status" value="1"/>
</dbReference>
<comment type="similarity">
    <text evidence="1">Belongs to the VPS25 family.</text>
</comment>
<dbReference type="InterPro" id="IPR036388">
    <property type="entry name" value="WH-like_DNA-bd_sf"/>
</dbReference>
<dbReference type="GO" id="GO:0000814">
    <property type="term" value="C:ESCRT II complex"/>
    <property type="evidence" value="ECO:0007669"/>
    <property type="project" value="InterPro"/>
</dbReference>
<protein>
    <submittedName>
        <fullName evidence="4">Vacuolar protein-sorting-associated protein 25</fullName>
    </submittedName>
</protein>
<dbReference type="Proteomes" id="UP000253472">
    <property type="component" value="Unassembled WGS sequence"/>
</dbReference>
<dbReference type="InterPro" id="IPR014041">
    <property type="entry name" value="ESCRT-II_cplx_Vps25-sub_N"/>
</dbReference>
<evidence type="ECO:0000313" key="5">
    <source>
        <dbReference type="Proteomes" id="UP000253472"/>
    </source>
</evidence>
<proteinExistence type="inferred from homology"/>
<keyword evidence="2" id="KW-0813">Transport</keyword>
<accession>A0A367YHJ7</accession>
<evidence type="ECO:0000256" key="3">
    <source>
        <dbReference type="ARBA" id="ARBA00022927"/>
    </source>
</evidence>
<dbReference type="GO" id="GO:0043328">
    <property type="term" value="P:protein transport to vacuole involved in ubiquitin-dependent protein catabolic process via the multivesicular body sorting pathway"/>
    <property type="evidence" value="ECO:0007669"/>
    <property type="project" value="TreeGrafter"/>
</dbReference>
<dbReference type="OrthoDB" id="245150at2759"/>
<dbReference type="SUPFAM" id="SSF46785">
    <property type="entry name" value="Winged helix' DNA-binding domain"/>
    <property type="match status" value="2"/>
</dbReference>